<organism evidence="2 3">
    <name type="scientific">Sphingomonas jinjuensis</name>
    <dbReference type="NCBI Taxonomy" id="535907"/>
    <lineage>
        <taxon>Bacteria</taxon>
        <taxon>Pseudomonadati</taxon>
        <taxon>Pseudomonadota</taxon>
        <taxon>Alphaproteobacteria</taxon>
        <taxon>Sphingomonadales</taxon>
        <taxon>Sphingomonadaceae</taxon>
        <taxon>Sphingomonas</taxon>
    </lineage>
</organism>
<accession>A0A840F3U5</accession>
<sequence length="278" mass="30168">MADLREAIQAQVAALFGTTDDNRLDLTRPPGDPGLFAPDSAAWKVHGDLTSMMVGGTAALLLQMLHPGALAGVWDHGSFRHDLTGRLRRTAQFISGTTYGSTAMAEELIGRVRRIHHVVQGTLPDGTPYSANDPALLTWVHAAEVQCFLGAYVRYVDPAMTGAAQDAYLDQAAEVPVRLGAIEVPRDRAALARYFDRVRPQLRYGHRTRVVARALFAQAAPSPALEPFQTLTREAAIDLLPDWALALHGWRRSAPQRLAVRAGIGGTGRILRWALQGG</sequence>
<dbReference type="InterPro" id="IPR018713">
    <property type="entry name" value="MPAB/Lcp_cat_dom"/>
</dbReference>
<evidence type="ECO:0000259" key="1">
    <source>
        <dbReference type="Pfam" id="PF09995"/>
    </source>
</evidence>
<keyword evidence="3" id="KW-1185">Reference proteome</keyword>
<name>A0A840F3U5_9SPHN</name>
<comment type="caution">
    <text evidence="2">The sequence shown here is derived from an EMBL/GenBank/DDBJ whole genome shotgun (WGS) entry which is preliminary data.</text>
</comment>
<dbReference type="EMBL" id="JACIEV010000001">
    <property type="protein sequence ID" value="MBB4152479.1"/>
    <property type="molecule type" value="Genomic_DNA"/>
</dbReference>
<dbReference type="AlphaFoldDB" id="A0A840F3U5"/>
<evidence type="ECO:0000313" key="2">
    <source>
        <dbReference type="EMBL" id="MBB4152479.1"/>
    </source>
</evidence>
<protein>
    <submittedName>
        <fullName evidence="2">Uncharacterized protein (DUF2236 family)</fullName>
    </submittedName>
</protein>
<evidence type="ECO:0000313" key="3">
    <source>
        <dbReference type="Proteomes" id="UP000529795"/>
    </source>
</evidence>
<reference evidence="2 3" key="1">
    <citation type="submission" date="2020-08" db="EMBL/GenBank/DDBJ databases">
        <title>Genomic Encyclopedia of Type Strains, Phase IV (KMG-IV): sequencing the most valuable type-strain genomes for metagenomic binning, comparative biology and taxonomic classification.</title>
        <authorList>
            <person name="Goeker M."/>
        </authorList>
    </citation>
    <scope>NUCLEOTIDE SEQUENCE [LARGE SCALE GENOMIC DNA]</scope>
    <source>
        <strain evidence="2 3">YC6723</strain>
    </source>
</reference>
<dbReference type="PANTHER" id="PTHR36151:SF3">
    <property type="entry name" value="ER-BOUND OXYGENASE MPAB_MPAB'_RUBBER OXYGENASE CATALYTIC DOMAIN-CONTAINING PROTEIN"/>
    <property type="match status" value="1"/>
</dbReference>
<proteinExistence type="predicted"/>
<dbReference type="Proteomes" id="UP000529795">
    <property type="component" value="Unassembled WGS sequence"/>
</dbReference>
<feature type="domain" description="ER-bound oxygenase mpaB/mpaB'/Rubber oxygenase catalytic" evidence="1">
    <location>
        <begin position="43"/>
        <end position="262"/>
    </location>
</feature>
<dbReference type="GO" id="GO:0016491">
    <property type="term" value="F:oxidoreductase activity"/>
    <property type="evidence" value="ECO:0007669"/>
    <property type="project" value="InterPro"/>
</dbReference>
<gene>
    <name evidence="2" type="ORF">GGQ80_000355</name>
</gene>
<dbReference type="PANTHER" id="PTHR36151">
    <property type="entry name" value="BLR2777 PROTEIN"/>
    <property type="match status" value="1"/>
</dbReference>
<dbReference type="Pfam" id="PF09995">
    <property type="entry name" value="MPAB_Lcp_cat"/>
    <property type="match status" value="1"/>
</dbReference>